<gene>
    <name evidence="1" type="ORF">S01H1_23887</name>
</gene>
<evidence type="ECO:0000313" key="1">
    <source>
        <dbReference type="EMBL" id="GAF88632.1"/>
    </source>
</evidence>
<protein>
    <submittedName>
        <fullName evidence="1">Uncharacterized protein</fullName>
    </submittedName>
</protein>
<dbReference type="AlphaFoldDB" id="X0TKH7"/>
<accession>X0TKH7</accession>
<comment type="caution">
    <text evidence="1">The sequence shown here is derived from an EMBL/GenBank/DDBJ whole genome shotgun (WGS) entry which is preliminary data.</text>
</comment>
<name>X0TKH7_9ZZZZ</name>
<proteinExistence type="predicted"/>
<reference evidence="1" key="1">
    <citation type="journal article" date="2014" name="Front. Microbiol.">
        <title>High frequency of phylogenetically diverse reductive dehalogenase-homologous genes in deep subseafloor sedimentary metagenomes.</title>
        <authorList>
            <person name="Kawai M."/>
            <person name="Futagami T."/>
            <person name="Toyoda A."/>
            <person name="Takaki Y."/>
            <person name="Nishi S."/>
            <person name="Hori S."/>
            <person name="Arai W."/>
            <person name="Tsubouchi T."/>
            <person name="Morono Y."/>
            <person name="Uchiyama I."/>
            <person name="Ito T."/>
            <person name="Fujiyama A."/>
            <person name="Inagaki F."/>
            <person name="Takami H."/>
        </authorList>
    </citation>
    <scope>NUCLEOTIDE SEQUENCE</scope>
    <source>
        <strain evidence="1">Expedition CK06-06</strain>
    </source>
</reference>
<organism evidence="1">
    <name type="scientific">marine sediment metagenome</name>
    <dbReference type="NCBI Taxonomy" id="412755"/>
    <lineage>
        <taxon>unclassified sequences</taxon>
        <taxon>metagenomes</taxon>
        <taxon>ecological metagenomes</taxon>
    </lineage>
</organism>
<dbReference type="EMBL" id="BARS01013966">
    <property type="protein sequence ID" value="GAF88632.1"/>
    <property type="molecule type" value="Genomic_DNA"/>
</dbReference>
<sequence>PSNMQLRTVTGDLAPIRGRGMFQFKVGDLGVPYAVWVAGVQYACILGLDFLQAISGVLDLGKGFLILPEGKRVQLIPHPVCHRDPRIDEFGKPWYKG</sequence>
<feature type="non-terminal residue" evidence="1">
    <location>
        <position position="1"/>
    </location>
</feature>